<gene>
    <name evidence="2" type="ORF">AA314_03971</name>
</gene>
<sequence length="96" mass="10269">MEVAVIETGDQAPAPGIDDPGPGVGMRHHRGIVADCQQVATGDGQCRRRWVVPVQGSDPGVSDDHVGHRYSPSHSGDSSRRQSLSPTTSRWPHGHQ</sequence>
<feature type="compositionally biased region" description="Low complexity" evidence="1">
    <location>
        <begin position="9"/>
        <end position="21"/>
    </location>
</feature>
<proteinExistence type="predicted"/>
<dbReference type="KEGG" id="age:AA314_03971"/>
<accession>A0AAC8Q7C8</accession>
<organism evidence="2 3">
    <name type="scientific">Archangium gephyra</name>
    <dbReference type="NCBI Taxonomy" id="48"/>
    <lineage>
        <taxon>Bacteria</taxon>
        <taxon>Pseudomonadati</taxon>
        <taxon>Myxococcota</taxon>
        <taxon>Myxococcia</taxon>
        <taxon>Myxococcales</taxon>
        <taxon>Cystobacterineae</taxon>
        <taxon>Archangiaceae</taxon>
        <taxon>Archangium</taxon>
    </lineage>
</organism>
<dbReference type="EMBL" id="CP011509">
    <property type="protein sequence ID" value="AKJ02345.1"/>
    <property type="molecule type" value="Genomic_DNA"/>
</dbReference>
<dbReference type="AlphaFoldDB" id="A0AAC8Q7C8"/>
<evidence type="ECO:0000313" key="3">
    <source>
        <dbReference type="Proteomes" id="UP000035579"/>
    </source>
</evidence>
<feature type="region of interest" description="Disordered" evidence="1">
    <location>
        <begin position="1"/>
        <end position="28"/>
    </location>
</feature>
<evidence type="ECO:0000313" key="2">
    <source>
        <dbReference type="EMBL" id="AKJ02345.1"/>
    </source>
</evidence>
<dbReference type="Proteomes" id="UP000035579">
    <property type="component" value="Chromosome"/>
</dbReference>
<feature type="region of interest" description="Disordered" evidence="1">
    <location>
        <begin position="54"/>
        <end position="96"/>
    </location>
</feature>
<reference evidence="2 3" key="1">
    <citation type="submission" date="2015-05" db="EMBL/GenBank/DDBJ databases">
        <title>Genome assembly of Archangium gephyra DSM 2261.</title>
        <authorList>
            <person name="Sharma G."/>
            <person name="Subramanian S."/>
        </authorList>
    </citation>
    <scope>NUCLEOTIDE SEQUENCE [LARGE SCALE GENOMIC DNA]</scope>
    <source>
        <strain evidence="2 3">DSM 2261</strain>
    </source>
</reference>
<name>A0AAC8Q7C8_9BACT</name>
<feature type="compositionally biased region" description="Polar residues" evidence="1">
    <location>
        <begin position="72"/>
        <end position="90"/>
    </location>
</feature>
<protein>
    <submittedName>
        <fullName evidence="2">Uncharacterized protein</fullName>
    </submittedName>
</protein>
<evidence type="ECO:0000256" key="1">
    <source>
        <dbReference type="SAM" id="MobiDB-lite"/>
    </source>
</evidence>